<dbReference type="Proteomes" id="UP000828251">
    <property type="component" value="Unassembled WGS sequence"/>
</dbReference>
<evidence type="ECO:0000313" key="2">
    <source>
        <dbReference type="EMBL" id="KAH1083259.1"/>
    </source>
</evidence>
<evidence type="ECO:0000313" key="3">
    <source>
        <dbReference type="Proteomes" id="UP000828251"/>
    </source>
</evidence>
<reference evidence="2 3" key="1">
    <citation type="journal article" date="2021" name="Plant Biotechnol. J.">
        <title>Multi-omics assisted identification of the key and species-specific regulatory components of drought-tolerant mechanisms in Gossypium stocksii.</title>
        <authorList>
            <person name="Yu D."/>
            <person name="Ke L."/>
            <person name="Zhang D."/>
            <person name="Wu Y."/>
            <person name="Sun Y."/>
            <person name="Mei J."/>
            <person name="Sun J."/>
            <person name="Sun Y."/>
        </authorList>
    </citation>
    <scope>NUCLEOTIDE SEQUENCE [LARGE SCALE GENOMIC DNA]</scope>
    <source>
        <strain evidence="3">cv. E1</strain>
        <tissue evidence="2">Leaf</tissue>
    </source>
</reference>
<dbReference type="CDD" id="cd01650">
    <property type="entry name" value="RT_nLTR_like"/>
    <property type="match status" value="1"/>
</dbReference>
<dbReference type="SUPFAM" id="SSF56672">
    <property type="entry name" value="DNA/RNA polymerases"/>
    <property type="match status" value="1"/>
</dbReference>
<organism evidence="2 3">
    <name type="scientific">Gossypium stocksii</name>
    <dbReference type="NCBI Taxonomy" id="47602"/>
    <lineage>
        <taxon>Eukaryota</taxon>
        <taxon>Viridiplantae</taxon>
        <taxon>Streptophyta</taxon>
        <taxon>Embryophyta</taxon>
        <taxon>Tracheophyta</taxon>
        <taxon>Spermatophyta</taxon>
        <taxon>Magnoliopsida</taxon>
        <taxon>eudicotyledons</taxon>
        <taxon>Gunneridae</taxon>
        <taxon>Pentapetalae</taxon>
        <taxon>rosids</taxon>
        <taxon>malvids</taxon>
        <taxon>Malvales</taxon>
        <taxon>Malvaceae</taxon>
        <taxon>Malvoideae</taxon>
        <taxon>Gossypium</taxon>
    </lineage>
</organism>
<protein>
    <recommendedName>
        <fullName evidence="1">Reverse transcriptase domain-containing protein</fullName>
    </recommendedName>
</protein>
<keyword evidence="3" id="KW-1185">Reference proteome</keyword>
<dbReference type="Pfam" id="PF00078">
    <property type="entry name" value="RVT_1"/>
    <property type="match status" value="1"/>
</dbReference>
<dbReference type="AlphaFoldDB" id="A0A9D4A422"/>
<accession>A0A9D4A422</accession>
<name>A0A9D4A422_9ROSI</name>
<dbReference type="PROSITE" id="PS50878">
    <property type="entry name" value="RT_POL"/>
    <property type="match status" value="1"/>
</dbReference>
<dbReference type="InterPro" id="IPR000477">
    <property type="entry name" value="RT_dom"/>
</dbReference>
<sequence>MDEINKTEIVLIPKTVNLNNLKNFRPIILCTVIYKIIAKVVANRLQNVLDDCIDDAQSAFVPRRLISDNVLLAYEILHSFKNKRSRRRGFMALKLDMSKAYDRVEWPFLKGMMSKMGFAELFIDSILRCINSVHYSILINGEEGLDFKAMRELRQGDLLSPYLFLFCGEGLLALMKLASQERNICGAKVCRSSPTITHLMFADDCILYEEVTNRGINAIKDILMEYEVCSGQCVNFEKSTAFFSSNVIDRDKDLACQVLKVRCSTDPVKLFGASK</sequence>
<dbReference type="PANTHER" id="PTHR46890">
    <property type="entry name" value="NON-LTR RETROLELEMENT REVERSE TRANSCRIPTASE-LIKE PROTEIN-RELATED"/>
    <property type="match status" value="1"/>
</dbReference>
<evidence type="ECO:0000259" key="1">
    <source>
        <dbReference type="PROSITE" id="PS50878"/>
    </source>
</evidence>
<dbReference type="EMBL" id="JAIQCV010000007">
    <property type="protein sequence ID" value="KAH1083259.1"/>
    <property type="molecule type" value="Genomic_DNA"/>
</dbReference>
<gene>
    <name evidence="2" type="ORF">J1N35_023020</name>
</gene>
<dbReference type="PANTHER" id="PTHR46890:SF48">
    <property type="entry name" value="RNA-DIRECTED DNA POLYMERASE"/>
    <property type="match status" value="1"/>
</dbReference>
<comment type="caution">
    <text evidence="2">The sequence shown here is derived from an EMBL/GenBank/DDBJ whole genome shotgun (WGS) entry which is preliminary data.</text>
</comment>
<dbReference type="InterPro" id="IPR052343">
    <property type="entry name" value="Retrotransposon-Effector_Assoc"/>
</dbReference>
<feature type="domain" description="Reverse transcriptase" evidence="1">
    <location>
        <begin position="1"/>
        <end position="275"/>
    </location>
</feature>
<dbReference type="OrthoDB" id="1744687at2759"/>
<dbReference type="InterPro" id="IPR043502">
    <property type="entry name" value="DNA/RNA_pol_sf"/>
</dbReference>
<proteinExistence type="predicted"/>